<evidence type="ECO:0000259" key="9">
    <source>
        <dbReference type="Pfam" id="PF12704"/>
    </source>
</evidence>
<dbReference type="InterPro" id="IPR003838">
    <property type="entry name" value="ABC3_permease_C"/>
</dbReference>
<evidence type="ECO:0000259" key="8">
    <source>
        <dbReference type="Pfam" id="PF02687"/>
    </source>
</evidence>
<protein>
    <submittedName>
        <fullName evidence="10">FtsX-like permease family protein</fullName>
    </submittedName>
</protein>
<feature type="transmembrane region" description="Helical" evidence="7">
    <location>
        <begin position="340"/>
        <end position="362"/>
    </location>
</feature>
<evidence type="ECO:0000256" key="1">
    <source>
        <dbReference type="ARBA" id="ARBA00004651"/>
    </source>
</evidence>
<dbReference type="Proteomes" id="UP000462760">
    <property type="component" value="Unassembled WGS sequence"/>
</dbReference>
<evidence type="ECO:0000256" key="4">
    <source>
        <dbReference type="ARBA" id="ARBA00022989"/>
    </source>
</evidence>
<keyword evidence="5 7" id="KW-0472">Membrane</keyword>
<comment type="caution">
    <text evidence="10">The sequence shown here is derived from an EMBL/GenBank/DDBJ whole genome shotgun (WGS) entry which is preliminary data.</text>
</comment>
<organism evidence="10 11">
    <name type="scientific">Anaerosalibacter bizertensis</name>
    <dbReference type="NCBI Taxonomy" id="932217"/>
    <lineage>
        <taxon>Bacteria</taxon>
        <taxon>Bacillati</taxon>
        <taxon>Bacillota</taxon>
        <taxon>Tissierellia</taxon>
        <taxon>Tissierellales</taxon>
        <taxon>Sporanaerobacteraceae</taxon>
        <taxon>Anaerosalibacter</taxon>
    </lineage>
</organism>
<dbReference type="EMBL" id="VULR01000001">
    <property type="protein sequence ID" value="MSS42204.1"/>
    <property type="molecule type" value="Genomic_DNA"/>
</dbReference>
<dbReference type="InterPro" id="IPR050250">
    <property type="entry name" value="Macrolide_Exporter_MacB"/>
</dbReference>
<evidence type="ECO:0000256" key="6">
    <source>
        <dbReference type="ARBA" id="ARBA00038076"/>
    </source>
</evidence>
<feature type="transmembrane region" description="Helical" evidence="7">
    <location>
        <begin position="20"/>
        <end position="39"/>
    </location>
</feature>
<evidence type="ECO:0000256" key="2">
    <source>
        <dbReference type="ARBA" id="ARBA00022475"/>
    </source>
</evidence>
<feature type="domain" description="ABC3 transporter permease C-terminal" evidence="8">
    <location>
        <begin position="250"/>
        <end position="358"/>
    </location>
</feature>
<reference evidence="10 11" key="1">
    <citation type="submission" date="2019-08" db="EMBL/GenBank/DDBJ databases">
        <title>In-depth cultivation of the pig gut microbiome towards novel bacterial diversity and tailored functional studies.</title>
        <authorList>
            <person name="Wylensek D."/>
            <person name="Hitch T.C.A."/>
            <person name="Clavel T."/>
        </authorList>
    </citation>
    <scope>NUCLEOTIDE SEQUENCE [LARGE SCALE GENOMIC DNA]</scope>
    <source>
        <strain evidence="10 11">Med78-601-WT-4W-RMD-3</strain>
    </source>
</reference>
<evidence type="ECO:0000313" key="11">
    <source>
        <dbReference type="Proteomes" id="UP000462760"/>
    </source>
</evidence>
<feature type="transmembrane region" description="Helical" evidence="7">
    <location>
        <begin position="290"/>
        <end position="320"/>
    </location>
</feature>
<comment type="similarity">
    <text evidence="6">Belongs to the ABC-4 integral membrane protein family.</text>
</comment>
<dbReference type="PANTHER" id="PTHR30572:SF4">
    <property type="entry name" value="ABC TRANSPORTER PERMEASE YTRF"/>
    <property type="match status" value="1"/>
</dbReference>
<accession>A0A844FDZ1</accession>
<feature type="transmembrane region" description="Helical" evidence="7">
    <location>
        <begin position="803"/>
        <end position="831"/>
    </location>
</feature>
<feature type="transmembrane region" description="Helical" evidence="7">
    <location>
        <begin position="750"/>
        <end position="771"/>
    </location>
</feature>
<dbReference type="PANTHER" id="PTHR30572">
    <property type="entry name" value="MEMBRANE COMPONENT OF TRANSPORTER-RELATED"/>
    <property type="match status" value="1"/>
</dbReference>
<dbReference type="GO" id="GO:0005886">
    <property type="term" value="C:plasma membrane"/>
    <property type="evidence" value="ECO:0007669"/>
    <property type="project" value="UniProtKB-SubCell"/>
</dbReference>
<dbReference type="Pfam" id="PF12704">
    <property type="entry name" value="MacB_PCD"/>
    <property type="match status" value="1"/>
</dbReference>
<evidence type="ECO:0000256" key="3">
    <source>
        <dbReference type="ARBA" id="ARBA00022692"/>
    </source>
</evidence>
<dbReference type="InterPro" id="IPR025857">
    <property type="entry name" value="MacB_PCD"/>
</dbReference>
<gene>
    <name evidence="10" type="ORF">FYJ27_00425</name>
</gene>
<comment type="subcellular location">
    <subcellularLocation>
        <location evidence="1">Cell membrane</location>
        <topology evidence="1">Multi-pass membrane protein</topology>
    </subcellularLocation>
</comment>
<feature type="transmembrane region" description="Helical" evidence="7">
    <location>
        <begin position="851"/>
        <end position="869"/>
    </location>
</feature>
<sequence length="889" mass="101443">MLKYMKVAWKHIKEYKKRSIAIVLSIMLSVFLVVTIGSLSESARVLQVDDIIQNTGRNHVFYNGLGKAQIDKISKEKNVKEVANSFNYGTWKSNNGVNVDILAGEKKLLYMLDTEIIEGKYPTESNEIAIEGWVLDRLRLPHELNKNIKLSSKENGEKEFKLVGIIKNRLHSQSHDFRNAFIAFDKGKLAQDKESIETLVEFKEGVTYKNEAKKLGKAIGIKDESQIQLNKMLLDAMGEFEAVDWNLVRISLLLMLVGGIVIYSLYSISVLKRVQEYGMMRAICSTKKQIVYIILSEIFILYIVGASLGSLTGMLFTYVLKGSKMAIFITEAQYKLDTVVISKFSIGLAMLSALGSILLAGLRGGILANKVSPIEAMNKATQDKNVEIKEKESFIERFMNVQNKVSYKNLKRNKKVLIFTIIAMAVGSTFFMARSFKEELHGRSREKLESIGDKSPWSEILLNLDMNEPMKNGYTKEQLDEIKKIPQVENVFYIQALYSKLKLDKEQLNETNGENYIKFMNEKGFYPEANLGDFYIEGDTKDSVMIRNVVTGLRDKDLEYLGKIFSILQNEKIDINRMKKEPVAVVYIPKTKENGAPYDEKAKGRYEPVLDIKNGDKIKVTIPKEGYAKGIDNMELLSEHKKYSSQYVDKEFTVIGIVDELPTQYRDQNVVAMPTIPYVLISENMFKELSGIDNSYRAVRINLEENISKENYKSVKEKSQELSEIFERTLFVDIYEFNKEQEKSSITDNLFQNAIAVILILISGLSIYNNINYNLISRTREHGIMKAIGLTKKQFRKMIEFEGIMYGSISAIFSCIVALIAEMGIFVYQVYLFPLYVFPIPTYTKGFFIDWKSFLIVIAINLSIGYIATIGPRRQVDKIEITDAIRSID</sequence>
<dbReference type="Pfam" id="PF02687">
    <property type="entry name" value="FtsX"/>
    <property type="match status" value="2"/>
</dbReference>
<dbReference type="AlphaFoldDB" id="A0A844FDZ1"/>
<keyword evidence="3 7" id="KW-0812">Transmembrane</keyword>
<feature type="domain" description="MacB-like periplasmic core" evidence="9">
    <location>
        <begin position="20"/>
        <end position="209"/>
    </location>
</feature>
<evidence type="ECO:0000256" key="5">
    <source>
        <dbReference type="ARBA" id="ARBA00023136"/>
    </source>
</evidence>
<evidence type="ECO:0000256" key="7">
    <source>
        <dbReference type="SAM" id="Phobius"/>
    </source>
</evidence>
<keyword evidence="4 7" id="KW-1133">Transmembrane helix</keyword>
<name>A0A844FDZ1_9FIRM</name>
<dbReference type="GO" id="GO:0022857">
    <property type="term" value="F:transmembrane transporter activity"/>
    <property type="evidence" value="ECO:0007669"/>
    <property type="project" value="TreeGrafter"/>
</dbReference>
<evidence type="ECO:0000313" key="10">
    <source>
        <dbReference type="EMBL" id="MSS42204.1"/>
    </source>
</evidence>
<dbReference type="RefSeq" id="WP_154481443.1">
    <property type="nucleotide sequence ID" value="NZ_VULR01000001.1"/>
</dbReference>
<feature type="transmembrane region" description="Helical" evidence="7">
    <location>
        <begin position="247"/>
        <end position="269"/>
    </location>
</feature>
<feature type="transmembrane region" description="Helical" evidence="7">
    <location>
        <begin position="416"/>
        <end position="436"/>
    </location>
</feature>
<feature type="domain" description="ABC3 transporter permease C-terminal" evidence="8">
    <location>
        <begin position="754"/>
        <end position="876"/>
    </location>
</feature>
<proteinExistence type="inferred from homology"/>
<keyword evidence="2" id="KW-1003">Cell membrane</keyword>
<dbReference type="OrthoDB" id="1694171at2"/>